<proteinExistence type="inferred from homology"/>
<evidence type="ECO:0000256" key="3">
    <source>
        <dbReference type="ARBA" id="ARBA00021315"/>
    </source>
</evidence>
<dbReference type="PANTHER" id="PTHR11059">
    <property type="entry name" value="DNA REPAIR PROTEIN RECN"/>
    <property type="match status" value="1"/>
</dbReference>
<dbReference type="PANTHER" id="PTHR11059:SF0">
    <property type="entry name" value="DNA REPAIR PROTEIN RECN"/>
    <property type="match status" value="1"/>
</dbReference>
<keyword evidence="10" id="KW-0175">Coiled coil</keyword>
<dbReference type="GO" id="GO:0006310">
    <property type="term" value="P:DNA recombination"/>
    <property type="evidence" value="ECO:0007669"/>
    <property type="project" value="InterPro"/>
</dbReference>
<dbReference type="EMBL" id="CP000108">
    <property type="protein sequence ID" value="ABB29000.1"/>
    <property type="molecule type" value="Genomic_DNA"/>
</dbReference>
<dbReference type="OrthoDB" id="9806954at2"/>
<dbReference type="GO" id="GO:0043590">
    <property type="term" value="C:bacterial nucleoid"/>
    <property type="evidence" value="ECO:0007669"/>
    <property type="project" value="TreeGrafter"/>
</dbReference>
<dbReference type="InterPro" id="IPR003395">
    <property type="entry name" value="RecF/RecN/SMC_N"/>
</dbReference>
<dbReference type="eggNOG" id="COG0497">
    <property type="taxonomic scope" value="Bacteria"/>
</dbReference>
<name>Q3APS5_CHLCH</name>
<sequence length="574" mass="63119">MLASLSIKNIALIEELTVVFHPSLTIITGETGAGKSILMDSLSLVMGDRASSSMIRTGANKAVIEAILTDVHSETIEALLADAAIDSRQGELILRRELAANGQSRCFMNDTPCTLSLLRQAAEELIDLHGQHEHQLLLRSATHEGLLDDFAQAHHERATYSRCYQHLQQLQAQRSALVEKAQSLRDKKEFLDFQLQELQSAQLQEGEEINIEQEITLLENAEQLFTLTTLLHETLYNSDNSAYSNLTAALHTLEKLATIDQRFASAIEEARAATTIVDELARFARSYSADVEFNPERLEELRERQLLLQRMCRKYGRTHAELIAFEQELCAEQAGAESLDDELRQLEMAIVTEKKQLSQLAIILSEKRQKAATLLEAHLQQELALLGMPHARFAISITQQEKADGDIAVAGNHFAATRTGYDTVEFLLSANQGETARPLTKVASGGEISRVMLALKSALATSTHLPILVFDEIDTGISGRIAESVGKSLKKLSRLHQIIAITHLPQIAAMGDLHLSVQKSVRENRTTTSVTPLDGESRLHAIASLMSGEQISATSLNLAAELLAHGQAVNLPSI</sequence>
<dbReference type="GO" id="GO:0006281">
    <property type="term" value="P:DNA repair"/>
    <property type="evidence" value="ECO:0007669"/>
    <property type="project" value="UniProtKB-KW"/>
</dbReference>
<dbReference type="SUPFAM" id="SSF52540">
    <property type="entry name" value="P-loop containing nucleoside triphosphate hydrolases"/>
    <property type="match status" value="1"/>
</dbReference>
<dbReference type="STRING" id="340177.Cag_1749"/>
<evidence type="ECO:0000256" key="6">
    <source>
        <dbReference type="ARBA" id="ARBA00022840"/>
    </source>
</evidence>
<keyword evidence="6" id="KW-0067">ATP-binding</keyword>
<evidence type="ECO:0000256" key="1">
    <source>
        <dbReference type="ARBA" id="ARBA00003618"/>
    </source>
</evidence>
<protein>
    <recommendedName>
        <fullName evidence="3 9">DNA repair protein RecN</fullName>
    </recommendedName>
    <alternativeName>
        <fullName evidence="8 9">Recombination protein N</fullName>
    </alternativeName>
</protein>
<keyword evidence="7 9" id="KW-0234">DNA repair</keyword>
<dbReference type="FunFam" id="3.40.50.300:FF:000319">
    <property type="entry name" value="DNA repair protein RecN"/>
    <property type="match status" value="1"/>
</dbReference>
<accession>Q3APS5</accession>
<evidence type="ECO:0000256" key="9">
    <source>
        <dbReference type="PIRNR" id="PIRNR003128"/>
    </source>
</evidence>
<dbReference type="InterPro" id="IPR004604">
    <property type="entry name" value="DNA_recomb/repair_RecN"/>
</dbReference>
<gene>
    <name evidence="12" type="ordered locus">Cag_1749</name>
</gene>
<dbReference type="Pfam" id="PF02463">
    <property type="entry name" value="SMC_N"/>
    <property type="match status" value="1"/>
</dbReference>
<organism evidence="12">
    <name type="scientific">Chlorobium chlorochromatii (strain CaD3)</name>
    <dbReference type="NCBI Taxonomy" id="340177"/>
    <lineage>
        <taxon>Bacteria</taxon>
        <taxon>Pseudomonadati</taxon>
        <taxon>Chlorobiota</taxon>
        <taxon>Chlorobiia</taxon>
        <taxon>Chlorobiales</taxon>
        <taxon>Chlorobiaceae</taxon>
        <taxon>Chlorobium/Pelodictyon group</taxon>
        <taxon>Chlorobium</taxon>
    </lineage>
</organism>
<keyword evidence="4" id="KW-0547">Nucleotide-binding</keyword>
<evidence type="ECO:0000313" key="12">
    <source>
        <dbReference type="EMBL" id="ABB29000.1"/>
    </source>
</evidence>
<comment type="function">
    <text evidence="1 9">May be involved in recombinational repair of damaged DNA.</text>
</comment>
<evidence type="ECO:0000256" key="4">
    <source>
        <dbReference type="ARBA" id="ARBA00022741"/>
    </source>
</evidence>
<dbReference type="InterPro" id="IPR027417">
    <property type="entry name" value="P-loop_NTPase"/>
</dbReference>
<evidence type="ECO:0000256" key="8">
    <source>
        <dbReference type="ARBA" id="ARBA00033408"/>
    </source>
</evidence>
<dbReference type="NCBIfam" id="TIGR00634">
    <property type="entry name" value="recN"/>
    <property type="match status" value="1"/>
</dbReference>
<feature type="coiled-coil region" evidence="10">
    <location>
        <begin position="167"/>
        <end position="201"/>
    </location>
</feature>
<dbReference type="PIRSF" id="PIRSF003128">
    <property type="entry name" value="RecN"/>
    <property type="match status" value="1"/>
</dbReference>
<reference evidence="12" key="1">
    <citation type="submission" date="2005-08" db="EMBL/GenBank/DDBJ databases">
        <title>Complete sequence of Chlorobium chlorochromatii CaD3.</title>
        <authorList>
            <person name="Copeland A."/>
            <person name="Lucas S."/>
            <person name="Lapidus A."/>
            <person name="Barry K."/>
            <person name="Detter J.C."/>
            <person name="Glavina T."/>
            <person name="Hammon N."/>
            <person name="Israni S."/>
            <person name="Pitluck S."/>
            <person name="Bryant D."/>
            <person name="Schmutz J."/>
            <person name="Larimer F."/>
            <person name="Land M."/>
            <person name="Kyrpides N."/>
            <person name="Ivanova N."/>
            <person name="Richardson P."/>
        </authorList>
    </citation>
    <scope>NUCLEOTIDE SEQUENCE [LARGE SCALE GENOMIC DNA]</scope>
    <source>
        <strain evidence="12">CaD3</strain>
    </source>
</reference>
<evidence type="ECO:0000256" key="2">
    <source>
        <dbReference type="ARBA" id="ARBA00009441"/>
    </source>
</evidence>
<dbReference type="CDD" id="cd03241">
    <property type="entry name" value="ABC_RecN"/>
    <property type="match status" value="2"/>
</dbReference>
<comment type="similarity">
    <text evidence="2 9">Belongs to the RecN family.</text>
</comment>
<feature type="domain" description="RecF/RecN/SMC N-terminal" evidence="11">
    <location>
        <begin position="3"/>
        <end position="518"/>
    </location>
</feature>
<dbReference type="Gene3D" id="3.40.50.300">
    <property type="entry name" value="P-loop containing nucleotide triphosphate hydrolases"/>
    <property type="match status" value="2"/>
</dbReference>
<dbReference type="HOGENOM" id="CLU_018297_3_1_10"/>
<keyword evidence="5 9" id="KW-0227">DNA damage</keyword>
<evidence type="ECO:0000256" key="5">
    <source>
        <dbReference type="ARBA" id="ARBA00022763"/>
    </source>
</evidence>
<dbReference type="KEGG" id="cch:Cag_1749"/>
<evidence type="ECO:0000256" key="7">
    <source>
        <dbReference type="ARBA" id="ARBA00023204"/>
    </source>
</evidence>
<dbReference type="AlphaFoldDB" id="Q3APS5"/>
<evidence type="ECO:0000256" key="10">
    <source>
        <dbReference type="SAM" id="Coils"/>
    </source>
</evidence>
<evidence type="ECO:0000259" key="11">
    <source>
        <dbReference type="Pfam" id="PF02463"/>
    </source>
</evidence>
<dbReference type="GO" id="GO:0005524">
    <property type="term" value="F:ATP binding"/>
    <property type="evidence" value="ECO:0007669"/>
    <property type="project" value="UniProtKB-KW"/>
</dbReference>
<dbReference type="GO" id="GO:0009432">
    <property type="term" value="P:SOS response"/>
    <property type="evidence" value="ECO:0007669"/>
    <property type="project" value="TreeGrafter"/>
</dbReference>